<dbReference type="EMBL" id="JBHUFC010000006">
    <property type="protein sequence ID" value="MFD1788800.1"/>
    <property type="molecule type" value="Genomic_DNA"/>
</dbReference>
<sequence length="157" mass="17131">MLDWRGLVGTSLIHGAVIVGWPALDISPTTMCLCWTPSIDVVEIYEFPKVRHVQLFTNVDPPTGIVEPVYSNRTACSSPPDRAPILVSRPDIPQHLRTAASIAFCASVTTDGTVSALKLLQSGGRPAREIAEVRRLLRQTRFAPSDEPTRIEIAVTS</sequence>
<proteinExistence type="predicted"/>
<organism evidence="1 2">
    <name type="scientific">Sphingomonas floccifaciens</name>
    <dbReference type="NCBI Taxonomy" id="1844115"/>
    <lineage>
        <taxon>Bacteria</taxon>
        <taxon>Pseudomonadati</taxon>
        <taxon>Pseudomonadota</taxon>
        <taxon>Alphaproteobacteria</taxon>
        <taxon>Sphingomonadales</taxon>
        <taxon>Sphingomonadaceae</taxon>
        <taxon>Sphingomonas</taxon>
    </lineage>
</organism>
<evidence type="ECO:0000313" key="1">
    <source>
        <dbReference type="EMBL" id="MFD1788800.1"/>
    </source>
</evidence>
<dbReference type="RefSeq" id="WP_380941178.1">
    <property type="nucleotide sequence ID" value="NZ_JBHUFC010000006.1"/>
</dbReference>
<dbReference type="Proteomes" id="UP001597283">
    <property type="component" value="Unassembled WGS sequence"/>
</dbReference>
<comment type="caution">
    <text evidence="1">The sequence shown here is derived from an EMBL/GenBank/DDBJ whole genome shotgun (WGS) entry which is preliminary data.</text>
</comment>
<accession>A0ABW4NHK6</accession>
<protein>
    <recommendedName>
        <fullName evidence="3">TonB C-terminal domain-containing protein</fullName>
    </recommendedName>
</protein>
<reference evidence="2" key="1">
    <citation type="journal article" date="2019" name="Int. J. Syst. Evol. Microbiol.">
        <title>The Global Catalogue of Microorganisms (GCM) 10K type strain sequencing project: providing services to taxonomists for standard genome sequencing and annotation.</title>
        <authorList>
            <consortium name="The Broad Institute Genomics Platform"/>
            <consortium name="The Broad Institute Genome Sequencing Center for Infectious Disease"/>
            <person name="Wu L."/>
            <person name="Ma J."/>
        </authorList>
    </citation>
    <scope>NUCLEOTIDE SEQUENCE [LARGE SCALE GENOMIC DNA]</scope>
    <source>
        <strain evidence="2">Q85</strain>
    </source>
</reference>
<name>A0ABW4NHK6_9SPHN</name>
<gene>
    <name evidence="1" type="ORF">ACFSC3_14635</name>
</gene>
<evidence type="ECO:0000313" key="2">
    <source>
        <dbReference type="Proteomes" id="UP001597283"/>
    </source>
</evidence>
<keyword evidence="2" id="KW-1185">Reference proteome</keyword>
<evidence type="ECO:0008006" key="3">
    <source>
        <dbReference type="Google" id="ProtNLM"/>
    </source>
</evidence>